<dbReference type="PANTHER" id="PTHR43395:SF1">
    <property type="entry name" value="CHEMOTAXIS PROTEIN CHEA"/>
    <property type="match status" value="1"/>
</dbReference>
<name>A0ABV8I8G4_9ACTN</name>
<dbReference type="PROSITE" id="PS50109">
    <property type="entry name" value="HIS_KIN"/>
    <property type="match status" value="1"/>
</dbReference>
<evidence type="ECO:0000256" key="7">
    <source>
        <dbReference type="ARBA" id="ARBA00023012"/>
    </source>
</evidence>
<dbReference type="CDD" id="cd00088">
    <property type="entry name" value="HPT"/>
    <property type="match status" value="1"/>
</dbReference>
<dbReference type="Pfam" id="PF02518">
    <property type="entry name" value="HATPase_c"/>
    <property type="match status" value="1"/>
</dbReference>
<dbReference type="Pfam" id="PF01627">
    <property type="entry name" value="Hpt"/>
    <property type="match status" value="1"/>
</dbReference>
<dbReference type="PANTHER" id="PTHR43395">
    <property type="entry name" value="SENSOR HISTIDINE KINASE CHEA"/>
    <property type="match status" value="1"/>
</dbReference>
<comment type="catalytic activity">
    <reaction evidence="1">
        <text>ATP + protein L-histidine = ADP + protein N-phospho-L-histidine.</text>
        <dbReference type="EC" id="2.7.13.3"/>
    </reaction>
</comment>
<feature type="compositionally biased region" description="Gly residues" evidence="9">
    <location>
        <begin position="291"/>
        <end position="303"/>
    </location>
</feature>
<dbReference type="EMBL" id="JBHSBM010000020">
    <property type="protein sequence ID" value="MFC4060347.1"/>
    <property type="molecule type" value="Genomic_DNA"/>
</dbReference>
<sequence>MIPTNPMNPTNPTNPMNPANPPSPLLAQFLAEAGDLLARVDEGLLRLERAPHDTGLVNEVFRAAHTIKGSSGLFDFPELTRLTHAAEDLLDAVRGGRIDLDAAMTDDLLAAFDLVRGWLAHVTSAGRLASSAHAAAAGLIERLRGPLGGEGGPSAAGAAPAGAAPAPRGADPAPEWVGELGRRWLEDTASWLGQTSATVRFVRYLPEEDCYFRGEDPLHLLRQVPAVERLVPVPPETWPEPGEYDEYACLLGFVFATRAATGELAHLFRYVPDRVEIADLGAPALTRWLTGGAGDGTGEGGAPGSVLEGAPGVPADAGEERPETAGDARTVLEAAVRTLSALPENEDDRATRVASAAHAVRGAARVLGLESALDGVLDSAQDGASDGALDGGSADAVEAAARRLLTAARQAAPADAAAATAAVAAAATVPEAGPAPASGTPADGERGARVGSRTLKVEQEKVDRLMELVGELNVAKNALTFLAAAAEEEHGDRVLARRIKDQYAGMHRIAEELQAAVMDVRMLPLSAAFARFPRLVRDLGRKLGKSVELVTSGEEVMADKDVIEALGDPLVHLVRNSLDHGVETPERRHAAGKEPVARIHLTAASDGDAIIVEVTDDGAGIDPARVRRKAYEKGLISEARAEAIPDAEAADLVFLPGFSTAEAVSDVSGRGVGMDAVRASAERLGGTVAIESAHGSGTTVRLRLPLSMAVTQVMVFSVAGQRFGVPVDTVAEAVRVPAGEFDRVLHQDVIQLRGEIVPVIDLAAALGMPWTPPDGGRDVLVVRVDGRKVGLLVERLHREVDVILKPMEGLLAGHGAFSGTAMLGNGLVLLVLNMKEVLGVAARAA</sequence>
<evidence type="ECO:0000256" key="8">
    <source>
        <dbReference type="PROSITE-ProRule" id="PRU00110"/>
    </source>
</evidence>
<feature type="compositionally biased region" description="Low complexity" evidence="9">
    <location>
        <begin position="155"/>
        <end position="172"/>
    </location>
</feature>
<evidence type="ECO:0000256" key="1">
    <source>
        <dbReference type="ARBA" id="ARBA00000085"/>
    </source>
</evidence>
<dbReference type="Gene3D" id="1.20.120.160">
    <property type="entry name" value="HPT domain"/>
    <property type="match status" value="1"/>
</dbReference>
<dbReference type="Proteomes" id="UP001595850">
    <property type="component" value="Unassembled WGS sequence"/>
</dbReference>
<dbReference type="InterPro" id="IPR004358">
    <property type="entry name" value="Sig_transdc_His_kin-like_C"/>
</dbReference>
<dbReference type="SUPFAM" id="SSF47384">
    <property type="entry name" value="Homodimeric domain of signal transducing histidine kinase"/>
    <property type="match status" value="1"/>
</dbReference>
<dbReference type="InterPro" id="IPR008207">
    <property type="entry name" value="Sig_transdc_His_kin_Hpt_dom"/>
</dbReference>
<keyword evidence="5" id="KW-0808">Transferase</keyword>
<evidence type="ECO:0000259" key="12">
    <source>
        <dbReference type="PROSITE" id="PS50894"/>
    </source>
</evidence>
<keyword evidence="4 8" id="KW-0597">Phosphoprotein</keyword>
<reference evidence="14" key="1">
    <citation type="journal article" date="2019" name="Int. J. Syst. Evol. Microbiol.">
        <title>The Global Catalogue of Microorganisms (GCM) 10K type strain sequencing project: providing services to taxonomists for standard genome sequencing and annotation.</title>
        <authorList>
            <consortium name="The Broad Institute Genomics Platform"/>
            <consortium name="The Broad Institute Genome Sequencing Center for Infectious Disease"/>
            <person name="Wu L."/>
            <person name="Ma J."/>
        </authorList>
    </citation>
    <scope>NUCLEOTIDE SEQUENCE [LARGE SCALE GENOMIC DNA]</scope>
    <source>
        <strain evidence="14">TBRC 4489</strain>
    </source>
</reference>
<proteinExistence type="predicted"/>
<dbReference type="Gene3D" id="2.40.50.180">
    <property type="entry name" value="CheA-289, Domain 4"/>
    <property type="match status" value="1"/>
</dbReference>
<feature type="domain" description="Histidine kinase" evidence="10">
    <location>
        <begin position="463"/>
        <end position="708"/>
    </location>
</feature>
<protein>
    <recommendedName>
        <fullName evidence="3">histidine kinase</fullName>
        <ecNumber evidence="3">2.7.13.3</ecNumber>
    </recommendedName>
</protein>
<dbReference type="EC" id="2.7.13.3" evidence="3"/>
<evidence type="ECO:0000256" key="4">
    <source>
        <dbReference type="ARBA" id="ARBA00022553"/>
    </source>
</evidence>
<evidence type="ECO:0000313" key="13">
    <source>
        <dbReference type="EMBL" id="MFC4060347.1"/>
    </source>
</evidence>
<dbReference type="InterPro" id="IPR037006">
    <property type="entry name" value="CheA-like_homodim_sf"/>
</dbReference>
<dbReference type="Pfam" id="PF01584">
    <property type="entry name" value="CheW"/>
    <property type="match status" value="1"/>
</dbReference>
<dbReference type="SMART" id="SM01231">
    <property type="entry name" value="H-kinase_dim"/>
    <property type="match status" value="1"/>
</dbReference>
<evidence type="ECO:0000256" key="9">
    <source>
        <dbReference type="SAM" id="MobiDB-lite"/>
    </source>
</evidence>
<dbReference type="PROSITE" id="PS50851">
    <property type="entry name" value="CHEW"/>
    <property type="match status" value="1"/>
</dbReference>
<dbReference type="RefSeq" id="WP_377289505.1">
    <property type="nucleotide sequence ID" value="NZ_JBHSBM010000020.1"/>
</dbReference>
<keyword evidence="14" id="KW-1185">Reference proteome</keyword>
<evidence type="ECO:0000256" key="3">
    <source>
        <dbReference type="ARBA" id="ARBA00012438"/>
    </source>
</evidence>
<keyword evidence="7" id="KW-0902">Two-component regulatory system</keyword>
<dbReference type="SMART" id="SM00073">
    <property type="entry name" value="HPT"/>
    <property type="match status" value="1"/>
</dbReference>
<dbReference type="PRINTS" id="PR00344">
    <property type="entry name" value="BCTRLSENSOR"/>
</dbReference>
<dbReference type="InterPro" id="IPR036061">
    <property type="entry name" value="CheW-like_dom_sf"/>
</dbReference>
<dbReference type="InterPro" id="IPR036641">
    <property type="entry name" value="HPT_dom_sf"/>
</dbReference>
<feature type="region of interest" description="Disordered" evidence="9">
    <location>
        <begin position="1"/>
        <end position="23"/>
    </location>
</feature>
<evidence type="ECO:0000259" key="11">
    <source>
        <dbReference type="PROSITE" id="PS50851"/>
    </source>
</evidence>
<dbReference type="InterPro" id="IPR003594">
    <property type="entry name" value="HATPase_dom"/>
</dbReference>
<dbReference type="CDD" id="cd16916">
    <property type="entry name" value="HATPase_CheA-like"/>
    <property type="match status" value="1"/>
</dbReference>
<dbReference type="SUPFAM" id="SSF50341">
    <property type="entry name" value="CheW-like"/>
    <property type="match status" value="1"/>
</dbReference>
<dbReference type="InterPro" id="IPR002545">
    <property type="entry name" value="CheW-lke_dom"/>
</dbReference>
<dbReference type="InterPro" id="IPR036890">
    <property type="entry name" value="HATPase_C_sf"/>
</dbReference>
<comment type="caution">
    <text evidence="13">The sequence shown here is derived from an EMBL/GenBank/DDBJ whole genome shotgun (WGS) entry which is preliminary data.</text>
</comment>
<keyword evidence="6" id="KW-0418">Kinase</keyword>
<organism evidence="13 14">
    <name type="scientific">Planomonospora corallina</name>
    <dbReference type="NCBI Taxonomy" id="1806052"/>
    <lineage>
        <taxon>Bacteria</taxon>
        <taxon>Bacillati</taxon>
        <taxon>Actinomycetota</taxon>
        <taxon>Actinomycetes</taxon>
        <taxon>Streptosporangiales</taxon>
        <taxon>Streptosporangiaceae</taxon>
        <taxon>Planomonospora</taxon>
    </lineage>
</organism>
<dbReference type="SMART" id="SM00260">
    <property type="entry name" value="CheW"/>
    <property type="match status" value="1"/>
</dbReference>
<dbReference type="Pfam" id="PF02895">
    <property type="entry name" value="H-kinase_dim"/>
    <property type="match status" value="1"/>
</dbReference>
<dbReference type="InterPro" id="IPR004105">
    <property type="entry name" value="CheA-like_dim"/>
</dbReference>
<evidence type="ECO:0000256" key="6">
    <source>
        <dbReference type="ARBA" id="ARBA00022777"/>
    </source>
</evidence>
<feature type="region of interest" description="Disordered" evidence="9">
    <location>
        <begin position="430"/>
        <end position="454"/>
    </location>
</feature>
<gene>
    <name evidence="13" type="ORF">ACFOWE_18745</name>
</gene>
<dbReference type="SUPFAM" id="SSF47226">
    <property type="entry name" value="Histidine-containing phosphotransfer domain, HPT domain"/>
    <property type="match status" value="1"/>
</dbReference>
<feature type="region of interest" description="Disordered" evidence="9">
    <location>
        <begin position="150"/>
        <end position="172"/>
    </location>
</feature>
<dbReference type="InterPro" id="IPR051315">
    <property type="entry name" value="Bact_Chemotaxis_CheA"/>
</dbReference>
<dbReference type="PROSITE" id="PS50894">
    <property type="entry name" value="HPT"/>
    <property type="match status" value="1"/>
</dbReference>
<dbReference type="InterPro" id="IPR005467">
    <property type="entry name" value="His_kinase_dom"/>
</dbReference>
<dbReference type="Gene3D" id="1.10.287.560">
    <property type="entry name" value="Histidine kinase CheA-like, homodimeric domain"/>
    <property type="match status" value="1"/>
</dbReference>
<dbReference type="Gene3D" id="2.30.30.40">
    <property type="entry name" value="SH3 Domains"/>
    <property type="match status" value="1"/>
</dbReference>
<comment type="subcellular location">
    <subcellularLocation>
        <location evidence="2">Cell membrane</location>
    </subcellularLocation>
</comment>
<dbReference type="SUPFAM" id="SSF55874">
    <property type="entry name" value="ATPase domain of HSP90 chaperone/DNA topoisomerase II/histidine kinase"/>
    <property type="match status" value="1"/>
</dbReference>
<feature type="domain" description="HPt" evidence="12">
    <location>
        <begin position="18"/>
        <end position="126"/>
    </location>
</feature>
<feature type="modified residue" description="Phosphohistidine" evidence="8">
    <location>
        <position position="65"/>
    </location>
</feature>
<evidence type="ECO:0000256" key="2">
    <source>
        <dbReference type="ARBA" id="ARBA00004236"/>
    </source>
</evidence>
<accession>A0ABV8I8G4</accession>
<dbReference type="Gene3D" id="3.30.565.10">
    <property type="entry name" value="Histidine kinase-like ATPase, C-terminal domain"/>
    <property type="match status" value="1"/>
</dbReference>
<evidence type="ECO:0000256" key="5">
    <source>
        <dbReference type="ARBA" id="ARBA00022679"/>
    </source>
</evidence>
<dbReference type="InterPro" id="IPR036097">
    <property type="entry name" value="HisK_dim/P_sf"/>
</dbReference>
<evidence type="ECO:0000259" key="10">
    <source>
        <dbReference type="PROSITE" id="PS50109"/>
    </source>
</evidence>
<feature type="domain" description="CheW-like" evidence="11">
    <location>
        <begin position="710"/>
        <end position="843"/>
    </location>
</feature>
<feature type="region of interest" description="Disordered" evidence="9">
    <location>
        <begin position="291"/>
        <end position="326"/>
    </location>
</feature>
<evidence type="ECO:0000313" key="14">
    <source>
        <dbReference type="Proteomes" id="UP001595850"/>
    </source>
</evidence>
<feature type="compositionally biased region" description="Low complexity" evidence="9">
    <location>
        <begin position="1"/>
        <end position="17"/>
    </location>
</feature>
<dbReference type="SMART" id="SM00387">
    <property type="entry name" value="HATPase_c"/>
    <property type="match status" value="1"/>
</dbReference>